<evidence type="ECO:0000256" key="1">
    <source>
        <dbReference type="SAM" id="MobiDB-lite"/>
    </source>
</evidence>
<evidence type="ECO:0000313" key="3">
    <source>
        <dbReference type="EMBL" id="ESQ37118.1"/>
    </source>
</evidence>
<dbReference type="eggNOG" id="ENOG502SU27">
    <property type="taxonomic scope" value="Eukaryota"/>
</dbReference>
<sequence length="437" mass="49411">MKREDDDEKDMFCGSRKLDPIPLDLKIFSFPARFGIKPHQKKRKERDGNDSEVDEKKGTSQSCKLPLIPLDVEAEILSRLPVKSLMKFRCVSKMWSSIIRSQRFVDSYYALSSATRSRFTIAFGNGLFIKGDGMPYRFISSSSHEGEESSSLVANLDMKIPSVRFDIGSNCPSVHGFLSYCSRHRLTICNPSTGQVFTFPCKGPHTSLGYDPVDGQFKALTLVSAIDDQLDSGYLVHEVIRLGGEGRLSRNEVTSPLYYPVTSGLCINGCLYYGAWAPRWRSNPVVVCFDVRSERLSLIKAPKDVVVSHSNSIFIEYKGKLASFGRRTWSFSRFDLWILEDVMTHDWSKQTFELPLTLVNMTSPGTNKAGEIIFAPKELSCKVQPFYIFYYNVERKSIRRVRIHGIGDDQGFRHRYGFGKACCVSMSPQHVESIASL</sequence>
<dbReference type="PANTHER" id="PTHR31111:SF100">
    <property type="entry name" value="F-BOX DOMAIN-CONTAINING PROTEIN"/>
    <property type="match status" value="1"/>
</dbReference>
<dbReference type="AlphaFoldDB" id="V4LBI0"/>
<dbReference type="PANTHER" id="PTHR31111">
    <property type="entry name" value="BNAA05G37150D PROTEIN-RELATED"/>
    <property type="match status" value="1"/>
</dbReference>
<name>V4LBI0_EUTSA</name>
<dbReference type="Gramene" id="ESQ37118">
    <property type="protein sequence ID" value="ESQ37118"/>
    <property type="gene ID" value="EUTSA_v10002533mg"/>
</dbReference>
<dbReference type="Proteomes" id="UP000030689">
    <property type="component" value="Unassembled WGS sequence"/>
</dbReference>
<gene>
    <name evidence="3" type="ORF">EUTSA_v10002533mg</name>
</gene>
<dbReference type="InterPro" id="IPR017451">
    <property type="entry name" value="F-box-assoc_interact_dom"/>
</dbReference>
<protein>
    <recommendedName>
        <fullName evidence="2">F-box domain-containing protein</fullName>
    </recommendedName>
</protein>
<dbReference type="InterPro" id="IPR036047">
    <property type="entry name" value="F-box-like_dom_sf"/>
</dbReference>
<feature type="compositionally biased region" description="Basic and acidic residues" evidence="1">
    <location>
        <begin position="45"/>
        <end position="58"/>
    </location>
</feature>
<dbReference type="CDD" id="cd22157">
    <property type="entry name" value="F-box_AtFBW1-like"/>
    <property type="match status" value="1"/>
</dbReference>
<dbReference type="EMBL" id="KI517609">
    <property type="protein sequence ID" value="ESQ37118.1"/>
    <property type="molecule type" value="Genomic_DNA"/>
</dbReference>
<evidence type="ECO:0000313" key="4">
    <source>
        <dbReference type="Proteomes" id="UP000030689"/>
    </source>
</evidence>
<reference evidence="3 4" key="1">
    <citation type="journal article" date="2013" name="Front. Plant Sci.">
        <title>The Reference Genome of the Halophytic Plant Eutrema salsugineum.</title>
        <authorList>
            <person name="Yang R."/>
            <person name="Jarvis D.E."/>
            <person name="Chen H."/>
            <person name="Beilstein M.A."/>
            <person name="Grimwood J."/>
            <person name="Jenkins J."/>
            <person name="Shu S."/>
            <person name="Prochnik S."/>
            <person name="Xin M."/>
            <person name="Ma C."/>
            <person name="Schmutz J."/>
            <person name="Wing R.A."/>
            <person name="Mitchell-Olds T."/>
            <person name="Schumaker K.S."/>
            <person name="Wang X."/>
        </authorList>
    </citation>
    <scope>NUCLEOTIDE SEQUENCE [LARGE SCALE GENOMIC DNA]</scope>
</reference>
<dbReference type="InterPro" id="IPR013187">
    <property type="entry name" value="F-box-assoc_dom_typ3"/>
</dbReference>
<dbReference type="OMA" id="WAPRPRM"/>
<accession>V4LBI0</accession>
<organism evidence="3 4">
    <name type="scientific">Eutrema salsugineum</name>
    <name type="common">Saltwater cress</name>
    <name type="synonym">Sisymbrium salsugineum</name>
    <dbReference type="NCBI Taxonomy" id="72664"/>
    <lineage>
        <taxon>Eukaryota</taxon>
        <taxon>Viridiplantae</taxon>
        <taxon>Streptophyta</taxon>
        <taxon>Embryophyta</taxon>
        <taxon>Tracheophyta</taxon>
        <taxon>Spermatophyta</taxon>
        <taxon>Magnoliopsida</taxon>
        <taxon>eudicotyledons</taxon>
        <taxon>Gunneridae</taxon>
        <taxon>Pentapetalae</taxon>
        <taxon>rosids</taxon>
        <taxon>malvids</taxon>
        <taxon>Brassicales</taxon>
        <taxon>Brassicaceae</taxon>
        <taxon>Eutremeae</taxon>
        <taxon>Eutrema</taxon>
    </lineage>
</organism>
<feature type="domain" description="F-box" evidence="2">
    <location>
        <begin position="62"/>
        <end position="108"/>
    </location>
</feature>
<dbReference type="SUPFAM" id="SSF81383">
    <property type="entry name" value="F-box domain"/>
    <property type="match status" value="1"/>
</dbReference>
<dbReference type="NCBIfam" id="TIGR01640">
    <property type="entry name" value="F_box_assoc_1"/>
    <property type="match status" value="1"/>
</dbReference>
<keyword evidence="4" id="KW-1185">Reference proteome</keyword>
<dbReference type="PROSITE" id="PS50181">
    <property type="entry name" value="FBOX"/>
    <property type="match status" value="1"/>
</dbReference>
<feature type="region of interest" description="Disordered" evidence="1">
    <location>
        <begin position="36"/>
        <end position="60"/>
    </location>
</feature>
<dbReference type="KEGG" id="eus:EUTSA_v10002533mg"/>
<proteinExistence type="predicted"/>
<dbReference type="SMART" id="SM00256">
    <property type="entry name" value="FBOX"/>
    <property type="match status" value="1"/>
</dbReference>
<dbReference type="OrthoDB" id="1072402at2759"/>
<evidence type="ECO:0000259" key="2">
    <source>
        <dbReference type="PROSITE" id="PS50181"/>
    </source>
</evidence>
<dbReference type="Pfam" id="PF08268">
    <property type="entry name" value="FBA_3"/>
    <property type="match status" value="1"/>
</dbReference>
<dbReference type="InterPro" id="IPR001810">
    <property type="entry name" value="F-box_dom"/>
</dbReference>
<dbReference type="Pfam" id="PF00646">
    <property type="entry name" value="F-box"/>
    <property type="match status" value="1"/>
</dbReference>